<evidence type="ECO:0000313" key="3">
    <source>
        <dbReference type="Proteomes" id="UP000265160"/>
    </source>
</evidence>
<reference evidence="2" key="2">
    <citation type="submission" date="2025-08" db="UniProtKB">
        <authorList>
            <consortium name="Ensembl"/>
        </authorList>
    </citation>
    <scope>IDENTIFICATION</scope>
</reference>
<protein>
    <recommendedName>
        <fullName evidence="1">Transposase Tc1-like domain-containing protein</fullName>
    </recommendedName>
</protein>
<keyword evidence="3" id="KW-1185">Reference proteome</keyword>
<dbReference type="AlphaFoldDB" id="A0A3P9BRM4"/>
<dbReference type="Gene3D" id="3.30.420.10">
    <property type="entry name" value="Ribonuclease H-like superfamily/Ribonuclease H"/>
    <property type="match status" value="1"/>
</dbReference>
<sequence length="252" mass="28725">DGKAKKTFLFERSQIVGYTKQWSWNKKVKLKTQKISPELSGRIQLAVCQDTGRSLTQIKAVTGADCSSITIRRHLRLKGFKNKKRPQRPRLLERHRTNRLDFAREHQTYDIERWKKVVFSDEKKITLMMVSNVTGMTSRLFRTWRRNNARPTNSLPAAKHAGSSVMLWSCFAVSARPATAKPARPGVSNCPAGVWRTSRHVEEVIYPFKSAVTPALEAWSSTPFGAFQTPDINPIKNLYQKHLAKVQLAKGH</sequence>
<reference evidence="2" key="3">
    <citation type="submission" date="2025-09" db="UniProtKB">
        <authorList>
            <consortium name="Ensembl"/>
        </authorList>
    </citation>
    <scope>IDENTIFICATION</scope>
</reference>
<accession>A0A3P9BRM4</accession>
<dbReference type="GO" id="GO:0015074">
    <property type="term" value="P:DNA integration"/>
    <property type="evidence" value="ECO:0007669"/>
    <property type="project" value="InterPro"/>
</dbReference>
<proteinExistence type="predicted"/>
<evidence type="ECO:0000259" key="1">
    <source>
        <dbReference type="Pfam" id="PF01498"/>
    </source>
</evidence>
<evidence type="ECO:0000313" key="2">
    <source>
        <dbReference type="Ensembl" id="ENSMZEP00005012588.1"/>
    </source>
</evidence>
<name>A0A3P9BRM4_9CICH</name>
<dbReference type="STRING" id="106582.ENSMZEP00005012588"/>
<dbReference type="Pfam" id="PF01498">
    <property type="entry name" value="HTH_Tnp_Tc3_2"/>
    <property type="match status" value="1"/>
</dbReference>
<reference evidence="2 3" key="1">
    <citation type="journal article" date="2014" name="Nature">
        <title>The genomic substrate for adaptive radiation in African cichlid fish.</title>
        <authorList>
            <person name="Brawand D."/>
            <person name="Wagner C.E."/>
            <person name="Li Y.I."/>
            <person name="Malinsky M."/>
            <person name="Keller I."/>
            <person name="Fan S."/>
            <person name="Simakov O."/>
            <person name="Ng A.Y."/>
            <person name="Lim Z.W."/>
            <person name="Bezault E."/>
            <person name="Turner-Maier J."/>
            <person name="Johnson J."/>
            <person name="Alcazar R."/>
            <person name="Noh H.J."/>
            <person name="Russell P."/>
            <person name="Aken B."/>
            <person name="Alfoldi J."/>
            <person name="Amemiya C."/>
            <person name="Azzouzi N."/>
            <person name="Baroiller J.F."/>
            <person name="Barloy-Hubler F."/>
            <person name="Berlin A."/>
            <person name="Bloomquist R."/>
            <person name="Carleton K.L."/>
            <person name="Conte M.A."/>
            <person name="D'Cotta H."/>
            <person name="Eshel O."/>
            <person name="Gaffney L."/>
            <person name="Galibert F."/>
            <person name="Gante H.F."/>
            <person name="Gnerre S."/>
            <person name="Greuter L."/>
            <person name="Guyon R."/>
            <person name="Haddad N.S."/>
            <person name="Haerty W."/>
            <person name="Harris R.M."/>
            <person name="Hofmann H.A."/>
            <person name="Hourlier T."/>
            <person name="Hulata G."/>
            <person name="Jaffe D.B."/>
            <person name="Lara M."/>
            <person name="Lee A.P."/>
            <person name="MacCallum I."/>
            <person name="Mwaiko S."/>
            <person name="Nikaido M."/>
            <person name="Nishihara H."/>
            <person name="Ozouf-Costaz C."/>
            <person name="Penman D.J."/>
            <person name="Przybylski D."/>
            <person name="Rakotomanga M."/>
            <person name="Renn S.C.P."/>
            <person name="Ribeiro F.J."/>
            <person name="Ron M."/>
            <person name="Salzburger W."/>
            <person name="Sanchez-Pulido L."/>
            <person name="Santos M.E."/>
            <person name="Searle S."/>
            <person name="Sharpe T."/>
            <person name="Swofford R."/>
            <person name="Tan F.J."/>
            <person name="Williams L."/>
            <person name="Young S."/>
            <person name="Yin S."/>
            <person name="Okada N."/>
            <person name="Kocher T.D."/>
            <person name="Miska E.A."/>
            <person name="Lander E.S."/>
            <person name="Venkatesh B."/>
            <person name="Fernald R.D."/>
            <person name="Meyer A."/>
            <person name="Ponting C.P."/>
            <person name="Streelman J.T."/>
            <person name="Lindblad-Toh K."/>
            <person name="Seehausen O."/>
            <person name="Di Palma F."/>
        </authorList>
    </citation>
    <scope>NUCLEOTIDE SEQUENCE</scope>
</reference>
<feature type="domain" description="Transposase Tc1-like" evidence="1">
    <location>
        <begin position="42"/>
        <end position="107"/>
    </location>
</feature>
<dbReference type="GO" id="GO:0006313">
    <property type="term" value="P:DNA transposition"/>
    <property type="evidence" value="ECO:0007669"/>
    <property type="project" value="InterPro"/>
</dbReference>
<dbReference type="InterPro" id="IPR036397">
    <property type="entry name" value="RNaseH_sf"/>
</dbReference>
<dbReference type="Ensembl" id="ENSMZET00005013032.1">
    <property type="protein sequence ID" value="ENSMZEP00005012588.1"/>
    <property type="gene ID" value="ENSMZEG00005009455.1"/>
</dbReference>
<dbReference type="GeneTree" id="ENSGT00940000168014"/>
<dbReference type="InterPro" id="IPR002492">
    <property type="entry name" value="Transposase_Tc1-like"/>
</dbReference>
<dbReference type="Proteomes" id="UP000265160">
    <property type="component" value="LG10"/>
</dbReference>
<organism evidence="2 3">
    <name type="scientific">Maylandia zebra</name>
    <name type="common">zebra mbuna</name>
    <dbReference type="NCBI Taxonomy" id="106582"/>
    <lineage>
        <taxon>Eukaryota</taxon>
        <taxon>Metazoa</taxon>
        <taxon>Chordata</taxon>
        <taxon>Craniata</taxon>
        <taxon>Vertebrata</taxon>
        <taxon>Euteleostomi</taxon>
        <taxon>Actinopterygii</taxon>
        <taxon>Neopterygii</taxon>
        <taxon>Teleostei</taxon>
        <taxon>Neoteleostei</taxon>
        <taxon>Acanthomorphata</taxon>
        <taxon>Ovalentaria</taxon>
        <taxon>Cichlomorphae</taxon>
        <taxon>Cichliformes</taxon>
        <taxon>Cichlidae</taxon>
        <taxon>African cichlids</taxon>
        <taxon>Pseudocrenilabrinae</taxon>
        <taxon>Haplochromini</taxon>
        <taxon>Maylandia</taxon>
        <taxon>Maylandia zebra complex</taxon>
    </lineage>
</organism>
<dbReference type="GO" id="GO:0003677">
    <property type="term" value="F:DNA binding"/>
    <property type="evidence" value="ECO:0007669"/>
    <property type="project" value="InterPro"/>
</dbReference>